<evidence type="ECO:0000256" key="1">
    <source>
        <dbReference type="SAM" id="Phobius"/>
    </source>
</evidence>
<keyword evidence="1" id="KW-0472">Membrane</keyword>
<name>A0A1M6V9R2_9ACTN</name>
<accession>A0A1M6V9R2</accession>
<dbReference type="Proteomes" id="UP000184452">
    <property type="component" value="Unassembled WGS sequence"/>
</dbReference>
<evidence type="ECO:0000313" key="2">
    <source>
        <dbReference type="EMBL" id="SHK78222.1"/>
    </source>
</evidence>
<gene>
    <name evidence="2" type="ORF">SAMN05421803_13320</name>
</gene>
<proteinExistence type="predicted"/>
<sequence>MVDEKAPPDKQGLHGWKAALAVFGCGTLAAFGVFGALVGIIGVFFDLTSSGIGSKPGDAQTSAELIGEPQASIDPGDIDLCSKNLQASGSLSLTRMDDGGNYEDTAGDDEWRVSDHCQWELVPDYTTSRPWSLQYSYEAVISAPDTSRVDTASEEFDARSGEIASEFHVVESEGVGDLADRSYFFYGEMSPGVTGYVILAQTRSAFYEIRIEAESESETSDLVSQNAMHREAAKLVRISEIEFEIWIPGTD</sequence>
<organism evidence="2 3">
    <name type="scientific">Nocardiopsis flavescens</name>
    <dbReference type="NCBI Taxonomy" id="758803"/>
    <lineage>
        <taxon>Bacteria</taxon>
        <taxon>Bacillati</taxon>
        <taxon>Actinomycetota</taxon>
        <taxon>Actinomycetes</taxon>
        <taxon>Streptosporangiales</taxon>
        <taxon>Nocardiopsidaceae</taxon>
        <taxon>Nocardiopsis</taxon>
    </lineage>
</organism>
<keyword evidence="3" id="KW-1185">Reference proteome</keyword>
<evidence type="ECO:0000313" key="3">
    <source>
        <dbReference type="Proteomes" id="UP000184452"/>
    </source>
</evidence>
<reference evidence="2 3" key="1">
    <citation type="submission" date="2016-11" db="EMBL/GenBank/DDBJ databases">
        <authorList>
            <person name="Jaros S."/>
            <person name="Januszkiewicz K."/>
            <person name="Wedrychowicz H."/>
        </authorList>
    </citation>
    <scope>NUCLEOTIDE SEQUENCE [LARGE SCALE GENOMIC DNA]</scope>
    <source>
        <strain evidence="2 3">CGMCC 4.5723</strain>
    </source>
</reference>
<feature type="transmembrane region" description="Helical" evidence="1">
    <location>
        <begin position="20"/>
        <end position="45"/>
    </location>
</feature>
<dbReference type="STRING" id="758803.SAMN05421803_13320"/>
<dbReference type="RefSeq" id="WP_073384048.1">
    <property type="nucleotide sequence ID" value="NZ_FQZK01000033.1"/>
</dbReference>
<keyword evidence="1" id="KW-0812">Transmembrane</keyword>
<dbReference type="EMBL" id="FQZK01000033">
    <property type="protein sequence ID" value="SHK78222.1"/>
    <property type="molecule type" value="Genomic_DNA"/>
</dbReference>
<keyword evidence="1" id="KW-1133">Transmembrane helix</keyword>
<dbReference type="OrthoDB" id="3431941at2"/>
<dbReference type="AlphaFoldDB" id="A0A1M6V9R2"/>
<evidence type="ECO:0008006" key="4">
    <source>
        <dbReference type="Google" id="ProtNLM"/>
    </source>
</evidence>
<protein>
    <recommendedName>
        <fullName evidence="4">DUF3558 domain-containing protein</fullName>
    </recommendedName>
</protein>